<dbReference type="EMBL" id="LCRA01000005">
    <property type="protein sequence ID" value="KKW27973.1"/>
    <property type="molecule type" value="Genomic_DNA"/>
</dbReference>
<dbReference type="InterPro" id="IPR036583">
    <property type="entry name" value="23S_rRNA_IVS_sf"/>
</dbReference>
<proteinExistence type="predicted"/>
<evidence type="ECO:0000313" key="2">
    <source>
        <dbReference type="EMBL" id="KKW27973.1"/>
    </source>
</evidence>
<dbReference type="CDD" id="cd16376">
    <property type="entry name" value="Avd_like"/>
    <property type="match status" value="1"/>
</dbReference>
<dbReference type="SUPFAM" id="SSF158446">
    <property type="entry name" value="IVS-encoded protein-like"/>
    <property type="match status" value="1"/>
</dbReference>
<dbReference type="Pfam" id="PF22296">
    <property type="entry name" value="bAvd"/>
    <property type="match status" value="1"/>
</dbReference>
<organism evidence="2 3">
    <name type="scientific">Candidatus Kaiserbacteria bacterium GW2011_GWB1_52_6</name>
    <dbReference type="NCBI Taxonomy" id="1618674"/>
    <lineage>
        <taxon>Bacteria</taxon>
        <taxon>Candidatus Kaiseribacteriota</taxon>
    </lineage>
</organism>
<comment type="caution">
    <text evidence="2">The sequence shown here is derived from an EMBL/GenBank/DDBJ whole genome shotgun (WGS) entry which is preliminary data.</text>
</comment>
<evidence type="ECO:0000259" key="1">
    <source>
        <dbReference type="Pfam" id="PF22296"/>
    </source>
</evidence>
<reference evidence="2 3" key="1">
    <citation type="journal article" date="2015" name="Nature">
        <title>rRNA introns, odd ribosomes, and small enigmatic genomes across a large radiation of phyla.</title>
        <authorList>
            <person name="Brown C.T."/>
            <person name="Hug L.A."/>
            <person name="Thomas B.C."/>
            <person name="Sharon I."/>
            <person name="Castelle C.J."/>
            <person name="Singh A."/>
            <person name="Wilkins M.J."/>
            <person name="Williams K.H."/>
            <person name="Banfield J.F."/>
        </authorList>
    </citation>
    <scope>NUCLEOTIDE SEQUENCE [LARGE SCALE GENOMIC DNA]</scope>
</reference>
<protein>
    <recommendedName>
        <fullName evidence="1">bAvd-like domain-containing protein</fullName>
    </recommendedName>
</protein>
<sequence length="116" mass="13093">MRPSDGFDLPIFHSAYQLLLSVHARTGKFPKQDRYTIGERLQVLAMDFLGFIIRANAVRGDGRRELLSEASVTLDLFKVMLRLANDTKALPEKGYLDLANQSREIGRQLGGWIKST</sequence>
<dbReference type="Proteomes" id="UP000034185">
    <property type="component" value="Unassembled WGS sequence"/>
</dbReference>
<dbReference type="InterPro" id="IPR055360">
    <property type="entry name" value="bAvd"/>
</dbReference>
<evidence type="ECO:0000313" key="3">
    <source>
        <dbReference type="Proteomes" id="UP000034185"/>
    </source>
</evidence>
<dbReference type="Gene3D" id="1.20.1440.60">
    <property type="entry name" value="23S rRNA-intervening sequence"/>
    <property type="match status" value="1"/>
</dbReference>
<accession>A0A0G1X9Q8</accession>
<name>A0A0G1X9Q8_9BACT</name>
<feature type="domain" description="bAvd-like" evidence="1">
    <location>
        <begin position="16"/>
        <end position="115"/>
    </location>
</feature>
<gene>
    <name evidence="2" type="ORF">UY70_C0005G0037</name>
</gene>
<dbReference type="AlphaFoldDB" id="A0A0G1X9Q8"/>